<protein>
    <submittedName>
        <fullName evidence="2">Uncharacterized protein</fullName>
    </submittedName>
</protein>
<accession>A0A4Z2FLI7</accession>
<keyword evidence="3" id="KW-1185">Reference proteome</keyword>
<comment type="caution">
    <text evidence="2">The sequence shown here is derived from an EMBL/GenBank/DDBJ whole genome shotgun (WGS) entry which is preliminary data.</text>
</comment>
<evidence type="ECO:0000313" key="3">
    <source>
        <dbReference type="Proteomes" id="UP000314294"/>
    </source>
</evidence>
<name>A0A4Z2FLI7_9TELE</name>
<dbReference type="AlphaFoldDB" id="A0A4Z2FLI7"/>
<proteinExistence type="predicted"/>
<feature type="region of interest" description="Disordered" evidence="1">
    <location>
        <begin position="41"/>
        <end position="72"/>
    </location>
</feature>
<gene>
    <name evidence="2" type="ORF">EYF80_048056</name>
</gene>
<dbReference type="EMBL" id="SRLO01001081">
    <property type="protein sequence ID" value="TNN41775.1"/>
    <property type="molecule type" value="Genomic_DNA"/>
</dbReference>
<evidence type="ECO:0000313" key="2">
    <source>
        <dbReference type="EMBL" id="TNN41775.1"/>
    </source>
</evidence>
<organism evidence="2 3">
    <name type="scientific">Liparis tanakae</name>
    <name type="common">Tanaka's snailfish</name>
    <dbReference type="NCBI Taxonomy" id="230148"/>
    <lineage>
        <taxon>Eukaryota</taxon>
        <taxon>Metazoa</taxon>
        <taxon>Chordata</taxon>
        <taxon>Craniata</taxon>
        <taxon>Vertebrata</taxon>
        <taxon>Euteleostomi</taxon>
        <taxon>Actinopterygii</taxon>
        <taxon>Neopterygii</taxon>
        <taxon>Teleostei</taxon>
        <taxon>Neoteleostei</taxon>
        <taxon>Acanthomorphata</taxon>
        <taxon>Eupercaria</taxon>
        <taxon>Perciformes</taxon>
        <taxon>Cottioidei</taxon>
        <taxon>Cottales</taxon>
        <taxon>Liparidae</taxon>
        <taxon>Liparis</taxon>
    </lineage>
</organism>
<evidence type="ECO:0000256" key="1">
    <source>
        <dbReference type="SAM" id="MobiDB-lite"/>
    </source>
</evidence>
<dbReference type="Proteomes" id="UP000314294">
    <property type="component" value="Unassembled WGS sequence"/>
</dbReference>
<reference evidence="2 3" key="1">
    <citation type="submission" date="2019-03" db="EMBL/GenBank/DDBJ databases">
        <title>First draft genome of Liparis tanakae, snailfish: a comprehensive survey of snailfish specific genes.</title>
        <authorList>
            <person name="Kim W."/>
            <person name="Song I."/>
            <person name="Jeong J.-H."/>
            <person name="Kim D."/>
            <person name="Kim S."/>
            <person name="Ryu S."/>
            <person name="Song J.Y."/>
            <person name="Lee S.K."/>
        </authorList>
    </citation>
    <scope>NUCLEOTIDE SEQUENCE [LARGE SCALE GENOMIC DNA]</scope>
    <source>
        <tissue evidence="2">Muscle</tissue>
    </source>
</reference>
<sequence>MVKTSATTTSADPLARWRKIGERRRLTRGLADSLDRQRAAAAHRQVGSRTVAAVRGSARFGTRPVEPGLEEQ</sequence>